<protein>
    <submittedName>
        <fullName evidence="2">Jg18472 protein</fullName>
    </submittedName>
</protein>
<dbReference type="OrthoDB" id="7484335at2759"/>
<evidence type="ECO:0000313" key="3">
    <source>
        <dbReference type="Proteomes" id="UP000838756"/>
    </source>
</evidence>
<feature type="compositionally biased region" description="Polar residues" evidence="1">
    <location>
        <begin position="46"/>
        <end position="57"/>
    </location>
</feature>
<evidence type="ECO:0000256" key="1">
    <source>
        <dbReference type="SAM" id="MobiDB-lite"/>
    </source>
</evidence>
<name>A0A8S4RKL6_9NEOP</name>
<evidence type="ECO:0000313" key="2">
    <source>
        <dbReference type="EMBL" id="CAH2238089.1"/>
    </source>
</evidence>
<dbReference type="EMBL" id="CAKXAJ010025321">
    <property type="protein sequence ID" value="CAH2238089.1"/>
    <property type="molecule type" value="Genomic_DNA"/>
</dbReference>
<comment type="caution">
    <text evidence="2">The sequence shown here is derived from an EMBL/GenBank/DDBJ whole genome shotgun (WGS) entry which is preliminary data.</text>
</comment>
<reference evidence="2" key="1">
    <citation type="submission" date="2022-03" db="EMBL/GenBank/DDBJ databases">
        <authorList>
            <person name="Lindestad O."/>
        </authorList>
    </citation>
    <scope>NUCLEOTIDE SEQUENCE</scope>
</reference>
<keyword evidence="3" id="KW-1185">Reference proteome</keyword>
<sequence length="137" mass="15255">MQSQLISSRNWVRQKLCWLQLEAKLEVAFAATAGRHASCSEHECGAQSSARHTSTSEVGGRLTGGEWRGAGRHCARTPRPAHSPPPLRTSHVRRPPARDASRLPYHAARRAASFLLMQLRAFRHCHTSARPVDIVEF</sequence>
<gene>
    <name evidence="2" type="primary">jg18472</name>
    <name evidence="2" type="ORF">PAEG_LOCUS15242</name>
</gene>
<organism evidence="2 3">
    <name type="scientific">Pararge aegeria aegeria</name>
    <dbReference type="NCBI Taxonomy" id="348720"/>
    <lineage>
        <taxon>Eukaryota</taxon>
        <taxon>Metazoa</taxon>
        <taxon>Ecdysozoa</taxon>
        <taxon>Arthropoda</taxon>
        <taxon>Hexapoda</taxon>
        <taxon>Insecta</taxon>
        <taxon>Pterygota</taxon>
        <taxon>Neoptera</taxon>
        <taxon>Endopterygota</taxon>
        <taxon>Lepidoptera</taxon>
        <taxon>Glossata</taxon>
        <taxon>Ditrysia</taxon>
        <taxon>Papilionoidea</taxon>
        <taxon>Nymphalidae</taxon>
        <taxon>Satyrinae</taxon>
        <taxon>Satyrini</taxon>
        <taxon>Parargina</taxon>
        <taxon>Pararge</taxon>
    </lineage>
</organism>
<accession>A0A8S4RKL6</accession>
<feature type="region of interest" description="Disordered" evidence="1">
    <location>
        <begin position="43"/>
        <end position="99"/>
    </location>
</feature>
<dbReference type="Proteomes" id="UP000838756">
    <property type="component" value="Unassembled WGS sequence"/>
</dbReference>
<proteinExistence type="predicted"/>
<dbReference type="AlphaFoldDB" id="A0A8S4RKL6"/>